<proteinExistence type="predicted"/>
<protein>
    <submittedName>
        <fullName evidence="1">Uncharacterized protein</fullName>
    </submittedName>
</protein>
<keyword evidence="2" id="KW-1185">Reference proteome</keyword>
<dbReference type="AlphaFoldDB" id="A0A4C1WUD4"/>
<accession>A0A4C1WUD4</accession>
<dbReference type="Proteomes" id="UP000299102">
    <property type="component" value="Unassembled WGS sequence"/>
</dbReference>
<reference evidence="1 2" key="1">
    <citation type="journal article" date="2019" name="Commun. Biol.">
        <title>The bagworm genome reveals a unique fibroin gene that provides high tensile strength.</title>
        <authorList>
            <person name="Kono N."/>
            <person name="Nakamura H."/>
            <person name="Ohtoshi R."/>
            <person name="Tomita M."/>
            <person name="Numata K."/>
            <person name="Arakawa K."/>
        </authorList>
    </citation>
    <scope>NUCLEOTIDE SEQUENCE [LARGE SCALE GENOMIC DNA]</scope>
</reference>
<sequence>MHNFKTHILIPKFYYLDYKTVKVKNKKQKETVVKVPTICFTSTLIICPPQRCGTWAGRDSTRAIENCLDLYHNIVIVLTIHIAKYSITALASSLDNVTLRKKTMSKIQDGPVPLDDNLKSLTKEIRAMRLDLDSFSIDVSSRLETIVYALQETAKRIDVLEIKPESLERKNSDLEVMVLEDRVATTT</sequence>
<comment type="caution">
    <text evidence="1">The sequence shown here is derived from an EMBL/GenBank/DDBJ whole genome shotgun (WGS) entry which is preliminary data.</text>
</comment>
<name>A0A4C1WUD4_EUMVA</name>
<evidence type="ECO:0000313" key="2">
    <source>
        <dbReference type="Proteomes" id="UP000299102"/>
    </source>
</evidence>
<organism evidence="1 2">
    <name type="scientific">Eumeta variegata</name>
    <name type="common">Bagworm moth</name>
    <name type="synonym">Eumeta japonica</name>
    <dbReference type="NCBI Taxonomy" id="151549"/>
    <lineage>
        <taxon>Eukaryota</taxon>
        <taxon>Metazoa</taxon>
        <taxon>Ecdysozoa</taxon>
        <taxon>Arthropoda</taxon>
        <taxon>Hexapoda</taxon>
        <taxon>Insecta</taxon>
        <taxon>Pterygota</taxon>
        <taxon>Neoptera</taxon>
        <taxon>Endopterygota</taxon>
        <taxon>Lepidoptera</taxon>
        <taxon>Glossata</taxon>
        <taxon>Ditrysia</taxon>
        <taxon>Tineoidea</taxon>
        <taxon>Psychidae</taxon>
        <taxon>Oiketicinae</taxon>
        <taxon>Eumeta</taxon>
    </lineage>
</organism>
<gene>
    <name evidence="1" type="ORF">EVAR_90167_1</name>
</gene>
<dbReference type="EMBL" id="BGZK01000662">
    <property type="protein sequence ID" value="GBP55146.1"/>
    <property type="molecule type" value="Genomic_DNA"/>
</dbReference>
<evidence type="ECO:0000313" key="1">
    <source>
        <dbReference type="EMBL" id="GBP55146.1"/>
    </source>
</evidence>